<reference evidence="1" key="1">
    <citation type="submission" date="2021-06" db="EMBL/GenBank/DDBJ databases">
        <authorList>
            <person name="Kallberg Y."/>
            <person name="Tangrot J."/>
            <person name="Rosling A."/>
        </authorList>
    </citation>
    <scope>NUCLEOTIDE SEQUENCE</scope>
    <source>
        <strain evidence="1">IL203A</strain>
    </source>
</reference>
<sequence>MDGSFFTQIGFIPKYDTYHYIESSIQIIQYATMLASPNFYAGVYIFPWTTAVQIEKEYRNRTFTEIIANMSALYGLMLGLYLFLFRKELHSSEPYGLIYRYYNKSDEKKDFEVDEK</sequence>
<proteinExistence type="predicted"/>
<gene>
    <name evidence="1" type="ORF">DHETER_LOCUS61</name>
</gene>
<evidence type="ECO:0000313" key="2">
    <source>
        <dbReference type="Proteomes" id="UP000789702"/>
    </source>
</evidence>
<comment type="caution">
    <text evidence="1">The sequence shown here is derived from an EMBL/GenBank/DDBJ whole genome shotgun (WGS) entry which is preliminary data.</text>
</comment>
<evidence type="ECO:0000313" key="1">
    <source>
        <dbReference type="EMBL" id="CAG8438215.1"/>
    </source>
</evidence>
<accession>A0ACA9JVC6</accession>
<dbReference type="Proteomes" id="UP000789702">
    <property type="component" value="Unassembled WGS sequence"/>
</dbReference>
<protein>
    <submittedName>
        <fullName evidence="1">11535_t:CDS:1</fullName>
    </submittedName>
</protein>
<organism evidence="1 2">
    <name type="scientific">Dentiscutata heterogama</name>
    <dbReference type="NCBI Taxonomy" id="1316150"/>
    <lineage>
        <taxon>Eukaryota</taxon>
        <taxon>Fungi</taxon>
        <taxon>Fungi incertae sedis</taxon>
        <taxon>Mucoromycota</taxon>
        <taxon>Glomeromycotina</taxon>
        <taxon>Glomeromycetes</taxon>
        <taxon>Diversisporales</taxon>
        <taxon>Gigasporaceae</taxon>
        <taxon>Dentiscutata</taxon>
    </lineage>
</organism>
<dbReference type="EMBL" id="CAJVPU010000022">
    <property type="protein sequence ID" value="CAG8438215.1"/>
    <property type="molecule type" value="Genomic_DNA"/>
</dbReference>
<name>A0ACA9JVC6_9GLOM</name>
<keyword evidence="2" id="KW-1185">Reference proteome</keyword>